<feature type="region of interest" description="Disordered" evidence="1">
    <location>
        <begin position="903"/>
        <end position="929"/>
    </location>
</feature>
<feature type="compositionally biased region" description="Polar residues" evidence="1">
    <location>
        <begin position="592"/>
        <end position="603"/>
    </location>
</feature>
<feature type="compositionally biased region" description="Polar residues" evidence="1">
    <location>
        <begin position="1082"/>
        <end position="1097"/>
    </location>
</feature>
<dbReference type="InterPro" id="IPR058925">
    <property type="entry name" value="zf-C2H2_AcuF"/>
</dbReference>
<dbReference type="GeneID" id="98142055"/>
<protein>
    <recommendedName>
        <fullName evidence="2">C2H2-type domain-containing protein</fullName>
    </recommendedName>
</protein>
<organism evidence="3 4">
    <name type="scientific">Aspergillus lucknowensis</name>
    <dbReference type="NCBI Taxonomy" id="176173"/>
    <lineage>
        <taxon>Eukaryota</taxon>
        <taxon>Fungi</taxon>
        <taxon>Dikarya</taxon>
        <taxon>Ascomycota</taxon>
        <taxon>Pezizomycotina</taxon>
        <taxon>Eurotiomycetes</taxon>
        <taxon>Eurotiomycetidae</taxon>
        <taxon>Eurotiales</taxon>
        <taxon>Aspergillaceae</taxon>
        <taxon>Aspergillus</taxon>
        <taxon>Aspergillus subgen. Nidulantes</taxon>
    </lineage>
</organism>
<feature type="region of interest" description="Disordered" evidence="1">
    <location>
        <begin position="119"/>
        <end position="200"/>
    </location>
</feature>
<feature type="domain" description="C2H2-type" evidence="2">
    <location>
        <begin position="963"/>
        <end position="983"/>
    </location>
</feature>
<name>A0ABR4LZK5_9EURO</name>
<dbReference type="PANTHER" id="PTHR35391">
    <property type="entry name" value="C2H2-TYPE DOMAIN-CONTAINING PROTEIN-RELATED"/>
    <property type="match status" value="1"/>
</dbReference>
<reference evidence="3 4" key="1">
    <citation type="submission" date="2024-07" db="EMBL/GenBank/DDBJ databases">
        <title>Section-level genome sequencing and comparative genomics of Aspergillus sections Usti and Cavernicolus.</title>
        <authorList>
            <consortium name="Lawrence Berkeley National Laboratory"/>
            <person name="Nybo J.L."/>
            <person name="Vesth T.C."/>
            <person name="Theobald S."/>
            <person name="Frisvad J.C."/>
            <person name="Larsen T.O."/>
            <person name="Kjaerboelling I."/>
            <person name="Rothschild-Mancinelli K."/>
            <person name="Lyhne E.K."/>
            <person name="Kogle M.E."/>
            <person name="Barry K."/>
            <person name="Clum A."/>
            <person name="Na H."/>
            <person name="Ledsgaard L."/>
            <person name="Lin J."/>
            <person name="Lipzen A."/>
            <person name="Kuo A."/>
            <person name="Riley R."/>
            <person name="Mondo S."/>
            <person name="Labutti K."/>
            <person name="Haridas S."/>
            <person name="Pangalinan J."/>
            <person name="Salamov A.A."/>
            <person name="Simmons B.A."/>
            <person name="Magnuson J.K."/>
            <person name="Chen J."/>
            <person name="Drula E."/>
            <person name="Henrissat B."/>
            <person name="Wiebenga A."/>
            <person name="Lubbers R.J."/>
            <person name="Gomes A.C."/>
            <person name="Macurrencykelacurrency M.R."/>
            <person name="Stajich J."/>
            <person name="Grigoriev I.V."/>
            <person name="Mortensen U.H."/>
            <person name="De Vries R.P."/>
            <person name="Baker S.E."/>
            <person name="Andersen M.R."/>
        </authorList>
    </citation>
    <scope>NUCLEOTIDE SEQUENCE [LARGE SCALE GENOMIC DNA]</scope>
    <source>
        <strain evidence="3 4">CBS 449.75</strain>
    </source>
</reference>
<feature type="compositionally biased region" description="Polar residues" evidence="1">
    <location>
        <begin position="122"/>
        <end position="149"/>
    </location>
</feature>
<gene>
    <name evidence="3" type="ORF">BJX67DRAFT_301323</name>
</gene>
<sequence>MSAVSPPQFVQSDPTTDKDFDPELSNLYLSTGAVDPEEAAFHSSGIRLTPVNDEDRGSTRNVSISPLDYTANSASTPGHNGGYGTSYSEFLSPSDDWTSDISGHTSPADLMVPNMWPAGITPAQNIQTSAPNQLGSNLSSPQTTMDPSQLLTPNLTNNPSPSSDTNSIGSHKSTRSGHHPAVPRLITTPLGNSLGPHIAPESATAISPIVKVESYSRGDSPVRDNFPMSRRPSQSSGHLSPGVMSNASEEDGSEAERRPISRAPNGAWIPDGVTGQSGLAPNARADAYIPSPNEMDSQRKLEERNADIFSWSEAVSEAHSDGEAGDEYLPSHRGRTNRHCDRPRAKSTGDPSLHQQDYFNLNAPDSASNVPGPGLVLREDSDISDDGTESSAPVSVNEERWTQDASEITPPEPQNAETGEPLPHQFLGTRPWRDAETDSTPTTTQNQPVSSTQAMIEYQRRALEMDEISRVATWGTREIDANSIKSFQMLSLNGKEKKHERRGSLLKYLPRKQSNLLKRSRQRTDLSTTRPGSEGAAHCADSRPAPQSKDSFPHRKLSLALSPKSPSYSTGGAFMAMTRGVAAVGGGDTLSVVSPSSTTNNPWASFKARGRSRSEVPRAPGPGLFELMTSHGGPPVPNISYSSQTTENEAAQRTGPEPEPEPDAAEDDGGEDSDEKGLVMEFPIPRDLPLPTFEGFRKQIIQLNPRLAPALVDRFSHEQVRRYRRLVDIKQAHARDVTHGKCKAGKFCFAQGGQAKLLPPRASAQDADAHTQFQIPGRGDTEESPEALGETTIATAQFPPGVPYPPSQVNLLPAEFECTVCFHVKKFQKPSDWTKHIYEDVQPFTCTFPNCTDPKSFKRKADWVRHESERHRQLEWWECSFSDCRHKCYRKDNFVQHLVREHKAQEPKVKKSRNRGTAGRGPSGLITPEIQEEINREREVKLLWDLVESCRHETTKNPREEPCRFCGNVCTNWKKLTAHLAKHMEQMAIPILGLVGEREFPRNNGARAAENTDTVSGQMLIAQEASDFNPSLNGVADGLGPSLNYTHAQYPSSHAGGSESHALSFDTNAAYIPATSLPMESATPNPLNNFESVSPYATHTGEMPGPSEVGVEQPQLMGMHQNSNSVSYPPPFNAGPRPRISNQELRMLPEYNNFSMSPTEMQYDPQNAVYVSSGAENHYSYHGPMASEMGYNPGGFQGQGQ</sequence>
<keyword evidence="4" id="KW-1185">Reference proteome</keyword>
<dbReference type="PROSITE" id="PS00028">
    <property type="entry name" value="ZINC_FINGER_C2H2_1"/>
    <property type="match status" value="2"/>
</dbReference>
<comment type="caution">
    <text evidence="3">The sequence shown here is derived from an EMBL/GenBank/DDBJ whole genome shotgun (WGS) entry which is preliminary data.</text>
</comment>
<dbReference type="RefSeq" id="XP_070888940.1">
    <property type="nucleotide sequence ID" value="XM_071026983.1"/>
</dbReference>
<evidence type="ECO:0000259" key="2">
    <source>
        <dbReference type="PROSITE" id="PS00028"/>
    </source>
</evidence>
<feature type="domain" description="C2H2-type" evidence="2">
    <location>
        <begin position="879"/>
        <end position="902"/>
    </location>
</feature>
<feature type="compositionally biased region" description="Polar residues" evidence="1">
    <location>
        <begin position="59"/>
        <end position="78"/>
    </location>
</feature>
<dbReference type="PANTHER" id="PTHR35391:SF3">
    <property type="entry name" value="FINGER DOMAIN PROTEIN, PUTATIVE (AFU_ORTHOLOGUE AFUA_8G04300)-RELATED"/>
    <property type="match status" value="1"/>
</dbReference>
<feature type="region of interest" description="Disordered" evidence="1">
    <location>
        <begin position="312"/>
        <end position="452"/>
    </location>
</feature>
<feature type="compositionally biased region" description="Acidic residues" evidence="1">
    <location>
        <begin position="658"/>
        <end position="674"/>
    </location>
</feature>
<feature type="region of interest" description="Disordered" evidence="1">
    <location>
        <begin position="216"/>
        <end position="299"/>
    </location>
</feature>
<feature type="region of interest" description="Disordered" evidence="1">
    <location>
        <begin position="511"/>
        <end position="553"/>
    </location>
</feature>
<dbReference type="Proteomes" id="UP001610432">
    <property type="component" value="Unassembled WGS sequence"/>
</dbReference>
<proteinExistence type="predicted"/>
<dbReference type="Pfam" id="PF26082">
    <property type="entry name" value="zf-C2H2_AcuF"/>
    <property type="match status" value="1"/>
</dbReference>
<feature type="compositionally biased region" description="Polar residues" evidence="1">
    <location>
        <begin position="639"/>
        <end position="651"/>
    </location>
</feature>
<dbReference type="SMART" id="SM00355">
    <property type="entry name" value="ZnF_C2H2"/>
    <property type="match status" value="3"/>
</dbReference>
<feature type="compositionally biased region" description="Polar residues" evidence="1">
    <location>
        <begin position="438"/>
        <end position="452"/>
    </location>
</feature>
<feature type="compositionally biased region" description="Polar residues" evidence="1">
    <location>
        <begin position="231"/>
        <end position="247"/>
    </location>
</feature>
<accession>A0ABR4LZK5</accession>
<feature type="region of interest" description="Disordered" evidence="1">
    <location>
        <begin position="1"/>
        <end position="23"/>
    </location>
</feature>
<feature type="compositionally biased region" description="Polar residues" evidence="1">
    <location>
        <begin position="349"/>
        <end position="369"/>
    </location>
</feature>
<feature type="compositionally biased region" description="Low complexity" evidence="1">
    <location>
        <begin position="150"/>
        <end position="167"/>
    </location>
</feature>
<feature type="region of interest" description="Disordered" evidence="1">
    <location>
        <begin position="1082"/>
        <end position="1111"/>
    </location>
</feature>
<dbReference type="InterPro" id="IPR013087">
    <property type="entry name" value="Znf_C2H2_type"/>
</dbReference>
<evidence type="ECO:0000256" key="1">
    <source>
        <dbReference type="SAM" id="MobiDB-lite"/>
    </source>
</evidence>
<feature type="region of interest" description="Disordered" evidence="1">
    <location>
        <begin position="41"/>
        <end position="83"/>
    </location>
</feature>
<feature type="region of interest" description="Disordered" evidence="1">
    <location>
        <begin position="592"/>
        <end position="676"/>
    </location>
</feature>
<evidence type="ECO:0000313" key="4">
    <source>
        <dbReference type="Proteomes" id="UP001610432"/>
    </source>
</evidence>
<evidence type="ECO:0000313" key="3">
    <source>
        <dbReference type="EMBL" id="KAL2869961.1"/>
    </source>
</evidence>
<dbReference type="EMBL" id="JBFXLQ010000007">
    <property type="protein sequence ID" value="KAL2869961.1"/>
    <property type="molecule type" value="Genomic_DNA"/>
</dbReference>